<evidence type="ECO:0000313" key="3">
    <source>
        <dbReference type="Proteomes" id="UP001518140"/>
    </source>
</evidence>
<name>A0ABX0DLF8_9ACTN</name>
<dbReference type="InterPro" id="IPR036291">
    <property type="entry name" value="NAD(P)-bd_dom_sf"/>
</dbReference>
<evidence type="ECO:0000313" key="2">
    <source>
        <dbReference type="EMBL" id="NGO41555.1"/>
    </source>
</evidence>
<dbReference type="SUPFAM" id="SSF51735">
    <property type="entry name" value="NAD(P)-binding Rossmann-fold domains"/>
    <property type="match status" value="1"/>
</dbReference>
<dbReference type="PANTHER" id="PTHR42760:SF135">
    <property type="entry name" value="BLL7886 PROTEIN"/>
    <property type="match status" value="1"/>
</dbReference>
<dbReference type="EMBL" id="JAAKZX010000010">
    <property type="protein sequence ID" value="NGO41555.1"/>
    <property type="molecule type" value="Genomic_DNA"/>
</dbReference>
<dbReference type="Gene3D" id="3.40.50.720">
    <property type="entry name" value="NAD(P)-binding Rossmann-like Domain"/>
    <property type="match status" value="1"/>
</dbReference>
<dbReference type="PANTHER" id="PTHR42760">
    <property type="entry name" value="SHORT-CHAIN DEHYDROGENASES/REDUCTASES FAMILY MEMBER"/>
    <property type="match status" value="1"/>
</dbReference>
<dbReference type="RefSeq" id="WP_165338205.1">
    <property type="nucleotide sequence ID" value="NZ_JAAKZX010000010.1"/>
</dbReference>
<comment type="caution">
    <text evidence="2">The sequence shown here is derived from an EMBL/GenBank/DDBJ whole genome shotgun (WGS) entry which is preliminary data.</text>
</comment>
<reference evidence="2 3" key="1">
    <citation type="submission" date="2020-02" db="EMBL/GenBank/DDBJ databases">
        <title>Whole-genome analyses of novel actinobacteria.</title>
        <authorList>
            <person name="Sahin N."/>
            <person name="Tokatli A."/>
        </authorList>
    </citation>
    <scope>NUCLEOTIDE SEQUENCE [LARGE SCALE GENOMIC DNA]</scope>
    <source>
        <strain evidence="2 3">YC419</strain>
    </source>
</reference>
<keyword evidence="3" id="KW-1185">Reference proteome</keyword>
<protein>
    <submittedName>
        <fullName evidence="2">SDR family oxidoreductase</fullName>
    </submittedName>
</protein>
<sequence length="255" mass="25670">MDLGLTGAKALVTGASRGIGRAIAGTLAAEGCALALCARGEEALAKAAAELRGEGATVFAEPVDVTDPAALAGFVERAAGELGGLDLLVSNVSAGNVKGPESWEASLRGDLVPFAGLVEAAMPYLEASERAAVVAIGTTNASDTARPAGANSYSAMKAAVVQHASALAHSLAPKGIRVNTVSPGPIDFPGGAWETIRTSRPEVYEEVLAKLPIGRYGTADDVAAAVAFLLGPRTGSFCVGVNLVVDGGLLTRVQY</sequence>
<organism evidence="2 3">
    <name type="scientific">Streptomyces ureilyticus</name>
    <dbReference type="NCBI Taxonomy" id="1775131"/>
    <lineage>
        <taxon>Bacteria</taxon>
        <taxon>Bacillati</taxon>
        <taxon>Actinomycetota</taxon>
        <taxon>Actinomycetes</taxon>
        <taxon>Kitasatosporales</taxon>
        <taxon>Streptomycetaceae</taxon>
        <taxon>Streptomyces</taxon>
    </lineage>
</organism>
<dbReference type="InterPro" id="IPR002347">
    <property type="entry name" value="SDR_fam"/>
</dbReference>
<dbReference type="Proteomes" id="UP001518140">
    <property type="component" value="Unassembled WGS sequence"/>
</dbReference>
<evidence type="ECO:0000256" key="1">
    <source>
        <dbReference type="ARBA" id="ARBA00006484"/>
    </source>
</evidence>
<gene>
    <name evidence="2" type="ORF">G6048_04970</name>
</gene>
<comment type="similarity">
    <text evidence="1">Belongs to the short-chain dehydrogenases/reductases (SDR) family.</text>
</comment>
<accession>A0ABX0DLF8</accession>
<dbReference type="Pfam" id="PF13561">
    <property type="entry name" value="adh_short_C2"/>
    <property type="match status" value="1"/>
</dbReference>
<dbReference type="PRINTS" id="PR00081">
    <property type="entry name" value="GDHRDH"/>
</dbReference>
<proteinExistence type="inferred from homology"/>